<feature type="region of interest" description="Disordered" evidence="1">
    <location>
        <begin position="36"/>
        <end position="58"/>
    </location>
</feature>
<evidence type="ECO:0000313" key="2">
    <source>
        <dbReference type="EMBL" id="KLO15484.1"/>
    </source>
</evidence>
<accession>A0A0H2RUF8</accession>
<gene>
    <name evidence="2" type="ORF">SCHPADRAFT_263502</name>
</gene>
<name>A0A0H2RUF8_9AGAM</name>
<evidence type="ECO:0000313" key="3">
    <source>
        <dbReference type="Proteomes" id="UP000053477"/>
    </source>
</evidence>
<sequence length="263" mass="29030">MASVDLRDESQLLWIEIGSVTISDDKVDEVEVSIHNSEGKEEMKSKAVDNQKGGGKGRKKSVLHAMDLKATCIAFSGDTIFVTPPHGSSTKLKRRCNFFSKWSRDRPPPQKKEREEIDAKSVIQFLIKKNFKDGQTFEYSLKDTSVTLHVTMRSLGALSGSSVDDSKLGEEYDKLKDKSLAATTLNAVKHLASNLEEMADPLKVVDAVMKTAESIAEAHPFLKTAVIALSIPYKVRCVTPVRTHLSETSSIRCGNNSTSSRRT</sequence>
<dbReference type="EMBL" id="KQ085929">
    <property type="protein sequence ID" value="KLO15484.1"/>
    <property type="molecule type" value="Genomic_DNA"/>
</dbReference>
<dbReference type="InParanoid" id="A0A0H2RUF8"/>
<organism evidence="2 3">
    <name type="scientific">Schizopora paradoxa</name>
    <dbReference type="NCBI Taxonomy" id="27342"/>
    <lineage>
        <taxon>Eukaryota</taxon>
        <taxon>Fungi</taxon>
        <taxon>Dikarya</taxon>
        <taxon>Basidiomycota</taxon>
        <taxon>Agaricomycotina</taxon>
        <taxon>Agaricomycetes</taxon>
        <taxon>Hymenochaetales</taxon>
        <taxon>Schizoporaceae</taxon>
        <taxon>Schizopora</taxon>
    </lineage>
</organism>
<proteinExistence type="predicted"/>
<dbReference type="AlphaFoldDB" id="A0A0H2RUF8"/>
<feature type="compositionally biased region" description="Basic and acidic residues" evidence="1">
    <location>
        <begin position="37"/>
        <end position="49"/>
    </location>
</feature>
<dbReference type="Proteomes" id="UP000053477">
    <property type="component" value="Unassembled WGS sequence"/>
</dbReference>
<keyword evidence="3" id="KW-1185">Reference proteome</keyword>
<evidence type="ECO:0000256" key="1">
    <source>
        <dbReference type="SAM" id="MobiDB-lite"/>
    </source>
</evidence>
<reference evidence="2 3" key="1">
    <citation type="submission" date="2015-04" db="EMBL/GenBank/DDBJ databases">
        <title>Complete genome sequence of Schizopora paradoxa KUC8140, a cosmopolitan wood degrader in East Asia.</title>
        <authorList>
            <consortium name="DOE Joint Genome Institute"/>
            <person name="Min B."/>
            <person name="Park H."/>
            <person name="Jang Y."/>
            <person name="Kim J.-J."/>
            <person name="Kim K.H."/>
            <person name="Pangilinan J."/>
            <person name="Lipzen A."/>
            <person name="Riley R."/>
            <person name="Grigoriev I.V."/>
            <person name="Spatafora J.W."/>
            <person name="Choi I.-G."/>
        </authorList>
    </citation>
    <scope>NUCLEOTIDE SEQUENCE [LARGE SCALE GENOMIC DNA]</scope>
    <source>
        <strain evidence="2 3">KUC8140</strain>
    </source>
</reference>
<protein>
    <submittedName>
        <fullName evidence="2">Uncharacterized protein</fullName>
    </submittedName>
</protein>